<dbReference type="GO" id="GO:0009166">
    <property type="term" value="P:nucleotide catabolic process"/>
    <property type="evidence" value="ECO:0007669"/>
    <property type="project" value="InterPro"/>
</dbReference>
<feature type="domain" description="5'-Nucleotidase C-terminal" evidence="1">
    <location>
        <begin position="69"/>
        <end position="207"/>
    </location>
</feature>
<dbReference type="Proteomes" id="UP000325105">
    <property type="component" value="Unassembled WGS sequence"/>
</dbReference>
<gene>
    <name evidence="2" type="ORF">BC792_112130</name>
</gene>
<dbReference type="Pfam" id="PF02872">
    <property type="entry name" value="5_nucleotid_C"/>
    <property type="match status" value="1"/>
</dbReference>
<comment type="caution">
    <text evidence="2">The sequence shown here is derived from an EMBL/GenBank/DDBJ whole genome shotgun (WGS) entry which is preliminary data.</text>
</comment>
<dbReference type="PRINTS" id="PR01607">
    <property type="entry name" value="APYRASEFAMLY"/>
</dbReference>
<dbReference type="Gene3D" id="3.90.780.10">
    <property type="entry name" value="5'-Nucleotidase, C-terminal domain"/>
    <property type="match status" value="1"/>
</dbReference>
<dbReference type="PANTHER" id="PTHR11575:SF24">
    <property type="entry name" value="5'-NUCLEOTIDASE"/>
    <property type="match status" value="1"/>
</dbReference>
<accession>A0A5S5DFL5</accession>
<dbReference type="InterPro" id="IPR008334">
    <property type="entry name" value="5'-Nucleotdase_C"/>
</dbReference>
<reference evidence="2 3" key="1">
    <citation type="submission" date="2019-07" db="EMBL/GenBank/DDBJ databases">
        <title>Genomic Encyclopedia of Archaeal and Bacterial Type Strains, Phase II (KMG-II): from individual species to whole genera.</title>
        <authorList>
            <person name="Goeker M."/>
        </authorList>
    </citation>
    <scope>NUCLEOTIDE SEQUENCE [LARGE SCALE GENOMIC DNA]</scope>
    <source>
        <strain evidence="2 3">DSM 18850</strain>
    </source>
</reference>
<organism evidence="2 3">
    <name type="scientific">Sphingobacterium allocomposti</name>
    <dbReference type="NCBI Taxonomy" id="415956"/>
    <lineage>
        <taxon>Bacteria</taxon>
        <taxon>Pseudomonadati</taxon>
        <taxon>Bacteroidota</taxon>
        <taxon>Sphingobacteriia</taxon>
        <taxon>Sphingobacteriales</taxon>
        <taxon>Sphingobacteriaceae</taxon>
        <taxon>Sphingobacterium</taxon>
    </lineage>
</organism>
<dbReference type="GO" id="GO:0016787">
    <property type="term" value="F:hydrolase activity"/>
    <property type="evidence" value="ECO:0007669"/>
    <property type="project" value="InterPro"/>
</dbReference>
<dbReference type="InterPro" id="IPR036907">
    <property type="entry name" value="5'-Nucleotdase_C_sf"/>
</dbReference>
<evidence type="ECO:0000313" key="2">
    <source>
        <dbReference type="EMBL" id="TYP94465.1"/>
    </source>
</evidence>
<dbReference type="EMBL" id="VNHX01000012">
    <property type="protein sequence ID" value="TYP94465.1"/>
    <property type="molecule type" value="Genomic_DNA"/>
</dbReference>
<dbReference type="PANTHER" id="PTHR11575">
    <property type="entry name" value="5'-NUCLEOTIDASE-RELATED"/>
    <property type="match status" value="1"/>
</dbReference>
<name>A0A5S5DFL5_9SPHI</name>
<dbReference type="RefSeq" id="WP_246154985.1">
    <property type="nucleotide sequence ID" value="NZ_VNHX01000012.1"/>
</dbReference>
<evidence type="ECO:0000259" key="1">
    <source>
        <dbReference type="Pfam" id="PF02872"/>
    </source>
</evidence>
<evidence type="ECO:0000313" key="3">
    <source>
        <dbReference type="Proteomes" id="UP000325105"/>
    </source>
</evidence>
<keyword evidence="3" id="KW-1185">Reference proteome</keyword>
<sequence>MRSFFYWGALLATTLVLSSCKTQMYPTVSKDQYYQIDGSIPADSSIINYYTPYKKQLEEEMDRVLGYSDQHLSRTRGAESLAGNFFADALLWKGQQLDPDVTMSFATKGGIRADLKAGNITVGGIFEMMPFENAITILTLTGKDVLRWAAFIAETGGQPTSGITLRIKDGQIDEFLIQGRPVDPDATYKLVTYDYLANGGDYVTVFDNVLARKDYPQRVREALIEYVSDLTKQGKHIQAQLDGRVEIIK</sequence>
<dbReference type="InterPro" id="IPR006179">
    <property type="entry name" value="5_nucleotidase/apyrase"/>
</dbReference>
<dbReference type="PROSITE" id="PS51257">
    <property type="entry name" value="PROKAR_LIPOPROTEIN"/>
    <property type="match status" value="1"/>
</dbReference>
<dbReference type="AlphaFoldDB" id="A0A5S5DFL5"/>
<protein>
    <submittedName>
        <fullName evidence="2">5'-nucleotidase-like protein</fullName>
    </submittedName>
</protein>
<proteinExistence type="predicted"/>
<dbReference type="SUPFAM" id="SSF55816">
    <property type="entry name" value="5'-nucleotidase (syn. UDP-sugar hydrolase), C-terminal domain"/>
    <property type="match status" value="1"/>
</dbReference>